<keyword evidence="11" id="KW-0472">Membrane</keyword>
<evidence type="ECO:0000256" key="8">
    <source>
        <dbReference type="ARBA" id="ARBA00022777"/>
    </source>
</evidence>
<dbReference type="SUPFAM" id="SSF56112">
    <property type="entry name" value="Protein kinase-like (PK-like)"/>
    <property type="match status" value="1"/>
</dbReference>
<keyword evidence="19" id="KW-1185">Reference proteome</keyword>
<dbReference type="Gene3D" id="1.10.510.10">
    <property type="entry name" value="Transferase(Phosphotransferase) domain 1"/>
    <property type="match status" value="1"/>
</dbReference>
<comment type="caution">
    <text evidence="18">The sequence shown here is derived from an EMBL/GenBank/DDBJ whole genome shotgun (WGS) entry which is preliminary data.</text>
</comment>
<dbReference type="FunFam" id="3.30.200.20:FF:000178">
    <property type="entry name" value="serine/threonine-protein kinase PBS1-like"/>
    <property type="match status" value="1"/>
</dbReference>
<dbReference type="InterPro" id="IPR008271">
    <property type="entry name" value="Ser/Thr_kinase_AS"/>
</dbReference>
<feature type="region of interest" description="Disordered" evidence="16">
    <location>
        <begin position="623"/>
        <end position="648"/>
    </location>
</feature>
<evidence type="ECO:0000259" key="17">
    <source>
        <dbReference type="PROSITE" id="PS50011"/>
    </source>
</evidence>
<dbReference type="PROSITE" id="PS00107">
    <property type="entry name" value="PROTEIN_KINASE_ATP"/>
    <property type="match status" value="1"/>
</dbReference>
<keyword evidence="9 15" id="KW-0067">ATP-binding</keyword>
<dbReference type="GO" id="GO:0004674">
    <property type="term" value="F:protein serine/threonine kinase activity"/>
    <property type="evidence" value="ECO:0007669"/>
    <property type="project" value="UniProtKB-KW"/>
</dbReference>
<evidence type="ECO:0000256" key="3">
    <source>
        <dbReference type="ARBA" id="ARBA00022527"/>
    </source>
</evidence>
<evidence type="ECO:0000256" key="13">
    <source>
        <dbReference type="ARBA" id="ARBA00047899"/>
    </source>
</evidence>
<evidence type="ECO:0000256" key="10">
    <source>
        <dbReference type="ARBA" id="ARBA00022989"/>
    </source>
</evidence>
<evidence type="ECO:0000256" key="5">
    <source>
        <dbReference type="ARBA" id="ARBA00022692"/>
    </source>
</evidence>
<keyword evidence="6" id="KW-0732">Signal</keyword>
<keyword evidence="12" id="KW-0325">Glycoprotein</keyword>
<evidence type="ECO:0000256" key="11">
    <source>
        <dbReference type="ARBA" id="ARBA00023136"/>
    </source>
</evidence>
<dbReference type="Gene3D" id="3.30.200.20">
    <property type="entry name" value="Phosphorylase Kinase, domain 1"/>
    <property type="match status" value="1"/>
</dbReference>
<dbReference type="InterPro" id="IPR000719">
    <property type="entry name" value="Prot_kinase_dom"/>
</dbReference>
<dbReference type="InterPro" id="IPR045874">
    <property type="entry name" value="LRK10/LRL21-25-like"/>
</dbReference>
<dbReference type="InterPro" id="IPR025287">
    <property type="entry name" value="WAK_GUB"/>
</dbReference>
<dbReference type="InterPro" id="IPR032872">
    <property type="entry name" value="WAK_assoc_C"/>
</dbReference>
<dbReference type="FunCoup" id="A0A2R6RYD9">
    <property type="interactions" value="850"/>
</dbReference>
<dbReference type="OMA" id="CYENSMR"/>
<dbReference type="AlphaFoldDB" id="A0A2R6RYD9"/>
<evidence type="ECO:0000256" key="6">
    <source>
        <dbReference type="ARBA" id="ARBA00022729"/>
    </source>
</evidence>
<evidence type="ECO:0000256" key="14">
    <source>
        <dbReference type="ARBA" id="ARBA00048679"/>
    </source>
</evidence>
<dbReference type="PANTHER" id="PTHR27009">
    <property type="entry name" value="RUST RESISTANCE KINASE LR10-RELATED"/>
    <property type="match status" value="1"/>
</dbReference>
<dbReference type="InParanoid" id="A0A2R6RYD9"/>
<evidence type="ECO:0000313" key="18">
    <source>
        <dbReference type="EMBL" id="PSS35038.1"/>
    </source>
</evidence>
<keyword evidence="3" id="KW-0723">Serine/threonine-protein kinase</keyword>
<keyword evidence="8 18" id="KW-0418">Kinase</keyword>
<dbReference type="EMBL" id="NKQK01000002">
    <property type="protein sequence ID" value="PSS35038.1"/>
    <property type="molecule type" value="Genomic_DNA"/>
</dbReference>
<reference evidence="19" key="2">
    <citation type="journal article" date="2018" name="BMC Genomics">
        <title>A manually annotated Actinidia chinensis var. chinensis (kiwifruit) genome highlights the challenges associated with draft genomes and gene prediction in plants.</title>
        <authorList>
            <person name="Pilkington S.M."/>
            <person name="Crowhurst R."/>
            <person name="Hilario E."/>
            <person name="Nardozza S."/>
            <person name="Fraser L."/>
            <person name="Peng Y."/>
            <person name="Gunaseelan K."/>
            <person name="Simpson R."/>
            <person name="Tahir J."/>
            <person name="Deroles S.C."/>
            <person name="Templeton K."/>
            <person name="Luo Z."/>
            <person name="Davy M."/>
            <person name="Cheng C."/>
            <person name="McNeilage M."/>
            <person name="Scaglione D."/>
            <person name="Liu Y."/>
            <person name="Zhang Q."/>
            <person name="Datson P."/>
            <person name="De Silva N."/>
            <person name="Gardiner S.E."/>
            <person name="Bassett H."/>
            <person name="Chagne D."/>
            <person name="McCallum J."/>
            <person name="Dzierzon H."/>
            <person name="Deng C."/>
            <person name="Wang Y.Y."/>
            <person name="Barron L."/>
            <person name="Manako K."/>
            <person name="Bowen J."/>
            <person name="Foster T.M."/>
            <person name="Erridge Z.A."/>
            <person name="Tiffin H."/>
            <person name="Waite C.N."/>
            <person name="Davies K.M."/>
            <person name="Grierson E.P."/>
            <person name="Laing W.A."/>
            <person name="Kirk R."/>
            <person name="Chen X."/>
            <person name="Wood M."/>
            <person name="Montefiori M."/>
            <person name="Brummell D.A."/>
            <person name="Schwinn K.E."/>
            <person name="Catanach A."/>
            <person name="Fullerton C."/>
            <person name="Li D."/>
            <person name="Meiyalaghan S."/>
            <person name="Nieuwenhuizen N."/>
            <person name="Read N."/>
            <person name="Prakash R."/>
            <person name="Hunter D."/>
            <person name="Zhang H."/>
            <person name="McKenzie M."/>
            <person name="Knabel M."/>
            <person name="Harris A."/>
            <person name="Allan A.C."/>
            <person name="Gleave A."/>
            <person name="Chen A."/>
            <person name="Janssen B.J."/>
            <person name="Plunkett B."/>
            <person name="Ampomah-Dwamena C."/>
            <person name="Voogd C."/>
            <person name="Leif D."/>
            <person name="Lafferty D."/>
            <person name="Souleyre E.J.F."/>
            <person name="Varkonyi-Gasic E."/>
            <person name="Gambi F."/>
            <person name="Hanley J."/>
            <person name="Yao J.L."/>
            <person name="Cheung J."/>
            <person name="David K.M."/>
            <person name="Warren B."/>
            <person name="Marsh K."/>
            <person name="Snowden K.C."/>
            <person name="Lin-Wang K."/>
            <person name="Brian L."/>
            <person name="Martinez-Sanchez M."/>
            <person name="Wang M."/>
            <person name="Ileperuma N."/>
            <person name="Macnee N."/>
            <person name="Campin R."/>
            <person name="McAtee P."/>
            <person name="Drummond R.S.M."/>
            <person name="Espley R.V."/>
            <person name="Ireland H.S."/>
            <person name="Wu R."/>
            <person name="Atkinson R.G."/>
            <person name="Karunairetnam S."/>
            <person name="Bulley S."/>
            <person name="Chunkath S."/>
            <person name="Hanley Z."/>
            <person name="Storey R."/>
            <person name="Thrimawithana A.H."/>
            <person name="Thomson S."/>
            <person name="David C."/>
            <person name="Testolin R."/>
            <person name="Huang H."/>
            <person name="Hellens R.P."/>
            <person name="Schaffer R.J."/>
        </authorList>
    </citation>
    <scope>NUCLEOTIDE SEQUENCE [LARGE SCALE GENOMIC DNA]</scope>
    <source>
        <strain evidence="19">cv. Red5</strain>
    </source>
</reference>
<evidence type="ECO:0000256" key="2">
    <source>
        <dbReference type="ARBA" id="ARBA00012513"/>
    </source>
</evidence>
<organism evidence="18 19">
    <name type="scientific">Actinidia chinensis var. chinensis</name>
    <name type="common">Chinese soft-hair kiwi</name>
    <dbReference type="NCBI Taxonomy" id="1590841"/>
    <lineage>
        <taxon>Eukaryota</taxon>
        <taxon>Viridiplantae</taxon>
        <taxon>Streptophyta</taxon>
        <taxon>Embryophyta</taxon>
        <taxon>Tracheophyta</taxon>
        <taxon>Spermatophyta</taxon>
        <taxon>Magnoliopsida</taxon>
        <taxon>eudicotyledons</taxon>
        <taxon>Gunneridae</taxon>
        <taxon>Pentapetalae</taxon>
        <taxon>asterids</taxon>
        <taxon>Ericales</taxon>
        <taxon>Actinidiaceae</taxon>
        <taxon>Actinidia</taxon>
    </lineage>
</organism>
<dbReference type="PROSITE" id="PS00108">
    <property type="entry name" value="PROTEIN_KINASE_ST"/>
    <property type="match status" value="1"/>
</dbReference>
<dbReference type="InterPro" id="IPR011009">
    <property type="entry name" value="Kinase-like_dom_sf"/>
</dbReference>
<dbReference type="Gramene" id="PSS35038">
    <property type="protein sequence ID" value="PSS35038"/>
    <property type="gene ID" value="CEY00_Acc02235"/>
</dbReference>
<evidence type="ECO:0000256" key="15">
    <source>
        <dbReference type="PROSITE-ProRule" id="PRU10141"/>
    </source>
</evidence>
<dbReference type="Pfam" id="PF00069">
    <property type="entry name" value="Pkinase"/>
    <property type="match status" value="1"/>
</dbReference>
<evidence type="ECO:0000256" key="7">
    <source>
        <dbReference type="ARBA" id="ARBA00022741"/>
    </source>
</evidence>
<dbReference type="Pfam" id="PF14380">
    <property type="entry name" value="WAK_assoc"/>
    <property type="match status" value="1"/>
</dbReference>
<keyword evidence="10" id="KW-1133">Transmembrane helix</keyword>
<accession>A0A2R6RYD9</accession>
<dbReference type="GO" id="GO:0005524">
    <property type="term" value="F:ATP binding"/>
    <property type="evidence" value="ECO:0007669"/>
    <property type="project" value="UniProtKB-UniRule"/>
</dbReference>
<keyword evidence="7 15" id="KW-0547">Nucleotide-binding</keyword>
<proteinExistence type="predicted"/>
<dbReference type="GO" id="GO:0030247">
    <property type="term" value="F:polysaccharide binding"/>
    <property type="evidence" value="ECO:0007669"/>
    <property type="project" value="InterPro"/>
</dbReference>
<dbReference type="EC" id="2.7.11.1" evidence="2"/>
<keyword evidence="5" id="KW-0812">Transmembrane</keyword>
<evidence type="ECO:0000256" key="4">
    <source>
        <dbReference type="ARBA" id="ARBA00022679"/>
    </source>
</evidence>
<name>A0A2R6RYD9_ACTCC</name>
<dbReference type="SMART" id="SM00220">
    <property type="entry name" value="S_TKc"/>
    <property type="match status" value="1"/>
</dbReference>
<evidence type="ECO:0000313" key="19">
    <source>
        <dbReference type="Proteomes" id="UP000241394"/>
    </source>
</evidence>
<dbReference type="PROSITE" id="PS50011">
    <property type="entry name" value="PROTEIN_KINASE_DOM"/>
    <property type="match status" value="1"/>
</dbReference>
<dbReference type="STRING" id="1590841.A0A2R6RYD9"/>
<evidence type="ECO:0000256" key="9">
    <source>
        <dbReference type="ARBA" id="ARBA00022840"/>
    </source>
</evidence>
<feature type="binding site" evidence="15">
    <location>
        <position position="367"/>
    </location>
    <ligand>
        <name>ATP</name>
        <dbReference type="ChEBI" id="CHEBI:30616"/>
    </ligand>
</feature>
<comment type="catalytic activity">
    <reaction evidence="13">
        <text>L-threonyl-[protein] + ATP = O-phospho-L-threonyl-[protein] + ADP + H(+)</text>
        <dbReference type="Rhea" id="RHEA:46608"/>
        <dbReference type="Rhea" id="RHEA-COMP:11060"/>
        <dbReference type="Rhea" id="RHEA-COMP:11605"/>
        <dbReference type="ChEBI" id="CHEBI:15378"/>
        <dbReference type="ChEBI" id="CHEBI:30013"/>
        <dbReference type="ChEBI" id="CHEBI:30616"/>
        <dbReference type="ChEBI" id="CHEBI:61977"/>
        <dbReference type="ChEBI" id="CHEBI:456216"/>
        <dbReference type="EC" id="2.7.11.1"/>
    </reaction>
</comment>
<dbReference type="InterPro" id="IPR017441">
    <property type="entry name" value="Protein_kinase_ATP_BS"/>
</dbReference>
<dbReference type="GO" id="GO:0016020">
    <property type="term" value="C:membrane"/>
    <property type="evidence" value="ECO:0007669"/>
    <property type="project" value="UniProtKB-SubCell"/>
</dbReference>
<comment type="subcellular location">
    <subcellularLocation>
        <location evidence="1">Membrane</location>
        <topology evidence="1">Single-pass type I membrane protein</topology>
    </subcellularLocation>
</comment>
<feature type="domain" description="Protein kinase" evidence="17">
    <location>
        <begin position="339"/>
        <end position="609"/>
    </location>
</feature>
<sequence>MTIILIHIPTSSGANNEQYTNCSRWYPCANILDIPYPFWGGDKPEYCGHPSFLLNCTGDAPQITIKSRPYRVLSIDNTTFNLNVAQEEFWNNNCPSILELHNVTLDATTYFEYAPNTAVLMLYYDCQVNTTLQINTTGLNITIPNRFNCVQNQSTFGIYVTASLASNSQNTPNVICGSGVEVRVDKTATEALAGTAPGNVTQVLNSGFGLVWEANNTNCQSCARSGGRCGTNSTNPGSFVCYCSDQSYPVSCNLTTSGFGGTDLKLKLVIGFSAGGGGITILLITICCLRRPCTSIFNKGMALRKNKRVDEQNVEAFLKDCGSLAPKRYTYSDLHKLTSSFKDKLGQGGYGDVYKGKLSDGHLVAVKILSETKGNGEDFINEVASISRTSHVNVVALMGFCHESNRRALVYDFMANGSLDKFLYNECGLELRTLYQIAVGTARGLEYLHRGCNTKIVHFDIKPQNILLDEDFCPKISDFGLAKLCQRKQSIISMMGARGTAGYIAPEVFCRAFGGVSHKSDVYSYGMLVLEMTGVREKVGVAKTSEIYFPEWIYDHLEHDRDLTLRGVNSTEEEETARKMILVGLWCIQTNPLDRPPMGRVVDMLEGSLQVLQIPPKPILFSPASHDPLGQDSSKSLSSSNNVLDMSKGSLQPLQFPLKALQLSPSRSG</sequence>
<keyword evidence="18" id="KW-0675">Receptor</keyword>
<protein>
    <recommendedName>
        <fullName evidence="2">non-specific serine/threonine protein kinase</fullName>
        <ecNumber evidence="2">2.7.11.1</ecNumber>
    </recommendedName>
</protein>
<comment type="catalytic activity">
    <reaction evidence="14">
        <text>L-seryl-[protein] + ATP = O-phospho-L-seryl-[protein] + ADP + H(+)</text>
        <dbReference type="Rhea" id="RHEA:17989"/>
        <dbReference type="Rhea" id="RHEA-COMP:9863"/>
        <dbReference type="Rhea" id="RHEA-COMP:11604"/>
        <dbReference type="ChEBI" id="CHEBI:15378"/>
        <dbReference type="ChEBI" id="CHEBI:29999"/>
        <dbReference type="ChEBI" id="CHEBI:30616"/>
        <dbReference type="ChEBI" id="CHEBI:83421"/>
        <dbReference type="ChEBI" id="CHEBI:456216"/>
        <dbReference type="EC" id="2.7.11.1"/>
    </reaction>
</comment>
<dbReference type="OrthoDB" id="4062651at2759"/>
<gene>
    <name evidence="18" type="ORF">CEY00_Acc02235</name>
</gene>
<evidence type="ECO:0000256" key="12">
    <source>
        <dbReference type="ARBA" id="ARBA00023180"/>
    </source>
</evidence>
<evidence type="ECO:0000256" key="16">
    <source>
        <dbReference type="SAM" id="MobiDB-lite"/>
    </source>
</evidence>
<reference evidence="18 19" key="1">
    <citation type="submission" date="2017-07" db="EMBL/GenBank/DDBJ databases">
        <title>An improved, manually edited Actinidia chinensis var. chinensis (kiwifruit) genome highlights the challenges associated with draft genomes and gene prediction in plants.</title>
        <authorList>
            <person name="Pilkington S."/>
            <person name="Crowhurst R."/>
            <person name="Hilario E."/>
            <person name="Nardozza S."/>
            <person name="Fraser L."/>
            <person name="Peng Y."/>
            <person name="Gunaseelan K."/>
            <person name="Simpson R."/>
            <person name="Tahir J."/>
            <person name="Deroles S."/>
            <person name="Templeton K."/>
            <person name="Luo Z."/>
            <person name="Davy M."/>
            <person name="Cheng C."/>
            <person name="Mcneilage M."/>
            <person name="Scaglione D."/>
            <person name="Liu Y."/>
            <person name="Zhang Q."/>
            <person name="Datson P."/>
            <person name="De Silva N."/>
            <person name="Gardiner S."/>
            <person name="Bassett H."/>
            <person name="Chagne D."/>
            <person name="Mccallum J."/>
            <person name="Dzierzon H."/>
            <person name="Deng C."/>
            <person name="Wang Y.-Y."/>
            <person name="Barron N."/>
            <person name="Manako K."/>
            <person name="Bowen J."/>
            <person name="Foster T."/>
            <person name="Erridge Z."/>
            <person name="Tiffin H."/>
            <person name="Waite C."/>
            <person name="Davies K."/>
            <person name="Grierson E."/>
            <person name="Laing W."/>
            <person name="Kirk R."/>
            <person name="Chen X."/>
            <person name="Wood M."/>
            <person name="Montefiori M."/>
            <person name="Brummell D."/>
            <person name="Schwinn K."/>
            <person name="Catanach A."/>
            <person name="Fullerton C."/>
            <person name="Li D."/>
            <person name="Meiyalaghan S."/>
            <person name="Nieuwenhuizen N."/>
            <person name="Read N."/>
            <person name="Prakash R."/>
            <person name="Hunter D."/>
            <person name="Zhang H."/>
            <person name="Mckenzie M."/>
            <person name="Knabel M."/>
            <person name="Harris A."/>
            <person name="Allan A."/>
            <person name="Chen A."/>
            <person name="Janssen B."/>
            <person name="Plunkett B."/>
            <person name="Dwamena C."/>
            <person name="Voogd C."/>
            <person name="Leif D."/>
            <person name="Lafferty D."/>
            <person name="Souleyre E."/>
            <person name="Varkonyi-Gasic E."/>
            <person name="Gambi F."/>
            <person name="Hanley J."/>
            <person name="Yao J.-L."/>
            <person name="Cheung J."/>
            <person name="David K."/>
            <person name="Warren B."/>
            <person name="Marsh K."/>
            <person name="Snowden K."/>
            <person name="Lin-Wang K."/>
            <person name="Brian L."/>
            <person name="Martinez-Sanchez M."/>
            <person name="Wang M."/>
            <person name="Ileperuma N."/>
            <person name="Macnee N."/>
            <person name="Campin R."/>
            <person name="Mcatee P."/>
            <person name="Drummond R."/>
            <person name="Espley R."/>
            <person name="Ireland H."/>
            <person name="Wu R."/>
            <person name="Atkinson R."/>
            <person name="Karunairetnam S."/>
            <person name="Bulley S."/>
            <person name="Chunkath S."/>
            <person name="Hanley Z."/>
            <person name="Storey R."/>
            <person name="Thrimawithana A."/>
            <person name="Thomson S."/>
            <person name="David C."/>
            <person name="Testolin R."/>
        </authorList>
    </citation>
    <scope>NUCLEOTIDE SEQUENCE [LARGE SCALE GENOMIC DNA]</scope>
    <source>
        <strain evidence="19">cv. Red5</strain>
        <tissue evidence="18">Young leaf</tissue>
    </source>
</reference>
<evidence type="ECO:0000256" key="1">
    <source>
        <dbReference type="ARBA" id="ARBA00004479"/>
    </source>
</evidence>
<dbReference type="Proteomes" id="UP000241394">
    <property type="component" value="Chromosome LG2"/>
</dbReference>
<dbReference type="Pfam" id="PF13947">
    <property type="entry name" value="GUB_WAK_bind"/>
    <property type="match status" value="1"/>
</dbReference>
<dbReference type="FunFam" id="1.10.510.10:FF:000590">
    <property type="entry name" value="PR5-like receptor kinase"/>
    <property type="match status" value="1"/>
</dbReference>
<keyword evidence="4" id="KW-0808">Transferase</keyword>